<comment type="subcellular location">
    <subcellularLocation>
        <location evidence="1">Nucleus</location>
    </subcellularLocation>
</comment>
<sequence length="244" mass="28216">MNEQLFNIKLVQEVEKYPLLYNTRLPEYSRKDLTDKAWSKVGRAVNLPAFECKEKWRNLRAVYMRHMKPVLTGTGEMKSRPYYMAEAMKFTLPFIQIRSRRTTKLPADPLKDPNQIGNNHSQSQETTSTSSIQQPESSQSSHILLPGPIKRSSSDEEDNSAAEEDNSAAEEEFQAKKAKLSTATEKERSDRIKMFLLGLVPELEQMTNQQLRMFRRRILQTIDEVIYEEKTMSFETVFCPAPNS</sequence>
<dbReference type="GO" id="GO:0005667">
    <property type="term" value="C:transcription regulator complex"/>
    <property type="evidence" value="ECO:0007669"/>
    <property type="project" value="TreeGrafter"/>
</dbReference>
<feature type="compositionally biased region" description="Low complexity" evidence="2">
    <location>
        <begin position="121"/>
        <end position="141"/>
    </location>
</feature>
<reference evidence="5" key="1">
    <citation type="journal article" date="2016" name="PLoS Negl. Trop. Dis.">
        <title>A Deep Insight into the Sialome of Rhodnius neglectus, a Vector of Chagas Disease.</title>
        <authorList>
            <person name="Santiago P.B."/>
            <person name="Assumpcao T.C."/>
            <person name="Araujo C.N."/>
            <person name="Bastos I.M."/>
            <person name="Neves D."/>
            <person name="Silva I.G."/>
            <person name="Charneau S."/>
            <person name="Queiroz R.M."/>
            <person name="Raiol T."/>
            <person name="Oliveira J.V."/>
            <person name="Sousa M.V."/>
            <person name="Calvo E."/>
            <person name="Ribeiro J.M."/>
            <person name="Santana J.M."/>
        </authorList>
    </citation>
    <scope>NUCLEOTIDE SEQUENCE</scope>
    <source>
        <tissue evidence="5">Salivary glands</tissue>
    </source>
</reference>
<dbReference type="PROSITE" id="PS51031">
    <property type="entry name" value="BESS"/>
    <property type="match status" value="1"/>
</dbReference>
<dbReference type="SMART" id="SM00595">
    <property type="entry name" value="MADF"/>
    <property type="match status" value="1"/>
</dbReference>
<protein>
    <submittedName>
        <fullName evidence="5">Putative alcohol dehydrogenase transcription factor myb/sant-like protein</fullName>
    </submittedName>
</protein>
<evidence type="ECO:0000256" key="1">
    <source>
        <dbReference type="PROSITE-ProRule" id="PRU00371"/>
    </source>
</evidence>
<name>A0A0P4VP34_9HEMI</name>
<evidence type="ECO:0000313" key="5">
    <source>
        <dbReference type="EMBL" id="JAI52906.1"/>
    </source>
</evidence>
<feature type="domain" description="MADF" evidence="3">
    <location>
        <begin position="9"/>
        <end position="96"/>
    </location>
</feature>
<feature type="compositionally biased region" description="Acidic residues" evidence="2">
    <location>
        <begin position="155"/>
        <end position="172"/>
    </location>
</feature>
<dbReference type="GO" id="GO:0003677">
    <property type="term" value="F:DNA binding"/>
    <property type="evidence" value="ECO:0007669"/>
    <property type="project" value="InterPro"/>
</dbReference>
<dbReference type="PROSITE" id="PS51029">
    <property type="entry name" value="MADF"/>
    <property type="match status" value="1"/>
</dbReference>
<dbReference type="PANTHER" id="PTHR12243">
    <property type="entry name" value="MADF DOMAIN TRANSCRIPTION FACTOR"/>
    <property type="match status" value="1"/>
</dbReference>
<keyword evidence="1" id="KW-0539">Nucleus</keyword>
<dbReference type="EMBL" id="GDKW01003689">
    <property type="protein sequence ID" value="JAI52906.1"/>
    <property type="molecule type" value="mRNA"/>
</dbReference>
<evidence type="ECO:0000256" key="2">
    <source>
        <dbReference type="SAM" id="MobiDB-lite"/>
    </source>
</evidence>
<feature type="domain" description="BESS" evidence="4">
    <location>
        <begin position="189"/>
        <end position="228"/>
    </location>
</feature>
<evidence type="ECO:0000259" key="3">
    <source>
        <dbReference type="PROSITE" id="PS51029"/>
    </source>
</evidence>
<feature type="region of interest" description="Disordered" evidence="2">
    <location>
        <begin position="105"/>
        <end position="185"/>
    </location>
</feature>
<organism evidence="5">
    <name type="scientific">Rhodnius neglectus</name>
    <dbReference type="NCBI Taxonomy" id="72488"/>
    <lineage>
        <taxon>Eukaryota</taxon>
        <taxon>Metazoa</taxon>
        <taxon>Ecdysozoa</taxon>
        <taxon>Arthropoda</taxon>
        <taxon>Hexapoda</taxon>
        <taxon>Insecta</taxon>
        <taxon>Pterygota</taxon>
        <taxon>Neoptera</taxon>
        <taxon>Paraneoptera</taxon>
        <taxon>Hemiptera</taxon>
        <taxon>Heteroptera</taxon>
        <taxon>Panheteroptera</taxon>
        <taxon>Cimicomorpha</taxon>
        <taxon>Reduviidae</taxon>
        <taxon>Triatominae</taxon>
        <taxon>Rhodnius</taxon>
    </lineage>
</organism>
<dbReference type="Pfam" id="PF02944">
    <property type="entry name" value="BESS"/>
    <property type="match status" value="1"/>
</dbReference>
<evidence type="ECO:0000259" key="4">
    <source>
        <dbReference type="PROSITE" id="PS51031"/>
    </source>
</evidence>
<dbReference type="GO" id="GO:0005634">
    <property type="term" value="C:nucleus"/>
    <property type="evidence" value="ECO:0007669"/>
    <property type="project" value="UniProtKB-SubCell"/>
</dbReference>
<dbReference type="PANTHER" id="PTHR12243:SF60">
    <property type="entry name" value="SI:CH211-15D5.12-RELATED"/>
    <property type="match status" value="1"/>
</dbReference>
<dbReference type="AlphaFoldDB" id="A0A0P4VP34"/>
<dbReference type="InterPro" id="IPR004210">
    <property type="entry name" value="BESS_motif"/>
</dbReference>
<dbReference type="Pfam" id="PF10545">
    <property type="entry name" value="MADF_DNA_bdg"/>
    <property type="match status" value="1"/>
</dbReference>
<accession>A0A0P4VP34</accession>
<dbReference type="InterPro" id="IPR006578">
    <property type="entry name" value="MADF-dom"/>
</dbReference>
<dbReference type="GO" id="GO:0006357">
    <property type="term" value="P:regulation of transcription by RNA polymerase II"/>
    <property type="evidence" value="ECO:0007669"/>
    <property type="project" value="TreeGrafter"/>
</dbReference>
<dbReference type="InterPro" id="IPR039353">
    <property type="entry name" value="TF_Adf1"/>
</dbReference>
<proteinExistence type="evidence at transcript level"/>